<evidence type="ECO:0000313" key="1">
    <source>
        <dbReference type="EMBL" id="MQL75611.1"/>
    </source>
</evidence>
<evidence type="ECO:0000313" key="2">
    <source>
        <dbReference type="Proteomes" id="UP000652761"/>
    </source>
</evidence>
<accession>A0A843TWF8</accession>
<keyword evidence="2" id="KW-1185">Reference proteome</keyword>
<organism evidence="1 2">
    <name type="scientific">Colocasia esculenta</name>
    <name type="common">Wild taro</name>
    <name type="synonym">Arum esculentum</name>
    <dbReference type="NCBI Taxonomy" id="4460"/>
    <lineage>
        <taxon>Eukaryota</taxon>
        <taxon>Viridiplantae</taxon>
        <taxon>Streptophyta</taxon>
        <taxon>Embryophyta</taxon>
        <taxon>Tracheophyta</taxon>
        <taxon>Spermatophyta</taxon>
        <taxon>Magnoliopsida</taxon>
        <taxon>Liliopsida</taxon>
        <taxon>Araceae</taxon>
        <taxon>Aroideae</taxon>
        <taxon>Colocasieae</taxon>
        <taxon>Colocasia</taxon>
    </lineage>
</organism>
<dbReference type="Proteomes" id="UP000652761">
    <property type="component" value="Unassembled WGS sequence"/>
</dbReference>
<gene>
    <name evidence="1" type="ORF">Taro_007973</name>
</gene>
<sequence length="165" mass="18240">MCATCSAQGSGHWEGDAQNAQGFCSARGRSCGDFCWVLASSACPRCRESGRSRGNTGRSLHNAFFAKVVDAYRGYLSSWVPQVLCWAQDTSPFTVYERDKEGRRVLNAMVLHVVFLLPLRGGEAVVGFLGRFDVGAWFLACSRRKDLAWSRGNAEGLSFFAFFMK</sequence>
<name>A0A843TWF8_COLES</name>
<reference evidence="1" key="1">
    <citation type="submission" date="2017-07" db="EMBL/GenBank/DDBJ databases">
        <title>Taro Niue Genome Assembly and Annotation.</title>
        <authorList>
            <person name="Atibalentja N."/>
            <person name="Keating K."/>
            <person name="Fields C.J."/>
        </authorList>
    </citation>
    <scope>NUCLEOTIDE SEQUENCE</scope>
    <source>
        <strain evidence="1">Niue_2</strain>
        <tissue evidence="1">Leaf</tissue>
    </source>
</reference>
<feature type="non-terminal residue" evidence="1">
    <location>
        <position position="165"/>
    </location>
</feature>
<dbReference type="EMBL" id="NMUH01000257">
    <property type="protein sequence ID" value="MQL75611.1"/>
    <property type="molecule type" value="Genomic_DNA"/>
</dbReference>
<dbReference type="AlphaFoldDB" id="A0A843TWF8"/>
<proteinExistence type="predicted"/>
<protein>
    <submittedName>
        <fullName evidence="1">Uncharacterized protein</fullName>
    </submittedName>
</protein>
<comment type="caution">
    <text evidence="1">The sequence shown here is derived from an EMBL/GenBank/DDBJ whole genome shotgun (WGS) entry which is preliminary data.</text>
</comment>